<name>A0A366DZV6_9HYPH</name>
<dbReference type="EMBL" id="QNRH01000003">
    <property type="protein sequence ID" value="RBO95640.1"/>
    <property type="molecule type" value="Genomic_DNA"/>
</dbReference>
<accession>A0A366DZV6</accession>
<reference evidence="5 6" key="1">
    <citation type="submission" date="2018-06" db="EMBL/GenBank/DDBJ databases">
        <title>Genomic Encyclopedia of Type Strains, Phase IV (KMG-IV): sequencing the most valuable type-strain genomes for metagenomic binning, comparative biology and taxonomic classification.</title>
        <authorList>
            <person name="Goeker M."/>
        </authorList>
    </citation>
    <scope>NUCLEOTIDE SEQUENCE [LARGE SCALE GENOMIC DNA]</scope>
    <source>
        <strain evidence="5 6">DSM 25619</strain>
    </source>
</reference>
<evidence type="ECO:0000313" key="5">
    <source>
        <dbReference type="EMBL" id="RBO95640.1"/>
    </source>
</evidence>
<dbReference type="PRINTS" id="PR01210">
    <property type="entry name" value="GGTRANSPTASE"/>
</dbReference>
<keyword evidence="6" id="KW-1185">Reference proteome</keyword>
<dbReference type="GO" id="GO:0016787">
    <property type="term" value="F:hydrolase activity"/>
    <property type="evidence" value="ECO:0007669"/>
    <property type="project" value="UniProtKB-KW"/>
</dbReference>
<keyword evidence="2 5" id="KW-0808">Transferase</keyword>
<dbReference type="Gene3D" id="3.60.20.40">
    <property type="match status" value="1"/>
</dbReference>
<dbReference type="SUPFAM" id="SSF56235">
    <property type="entry name" value="N-terminal nucleophile aminohydrolases (Ntn hydrolases)"/>
    <property type="match status" value="1"/>
</dbReference>
<keyword evidence="3" id="KW-0378">Hydrolase</keyword>
<dbReference type="InterPro" id="IPR051792">
    <property type="entry name" value="GGT_bact"/>
</dbReference>
<evidence type="ECO:0000256" key="2">
    <source>
        <dbReference type="ARBA" id="ARBA00022679"/>
    </source>
</evidence>
<organism evidence="5 6">
    <name type="scientific">Pseudochrobactrum asaccharolyticum</name>
    <dbReference type="NCBI Taxonomy" id="354351"/>
    <lineage>
        <taxon>Bacteria</taxon>
        <taxon>Pseudomonadati</taxon>
        <taxon>Pseudomonadota</taxon>
        <taxon>Alphaproteobacteria</taxon>
        <taxon>Hyphomicrobiales</taxon>
        <taxon>Brucellaceae</taxon>
        <taxon>Pseudochrobactrum</taxon>
    </lineage>
</organism>
<evidence type="ECO:0000256" key="4">
    <source>
        <dbReference type="ARBA" id="ARBA00023145"/>
    </source>
</evidence>
<dbReference type="PANTHER" id="PTHR43199">
    <property type="entry name" value="GLUTATHIONE HYDROLASE"/>
    <property type="match status" value="1"/>
</dbReference>
<dbReference type="GO" id="GO:0016740">
    <property type="term" value="F:transferase activity"/>
    <property type="evidence" value="ECO:0007669"/>
    <property type="project" value="UniProtKB-KW"/>
</dbReference>
<evidence type="ECO:0000256" key="3">
    <source>
        <dbReference type="ARBA" id="ARBA00022801"/>
    </source>
</evidence>
<dbReference type="InterPro" id="IPR029055">
    <property type="entry name" value="Ntn_hydrolases_N"/>
</dbReference>
<protein>
    <submittedName>
        <fullName evidence="5">Gamma-glutamyltransferase 1</fullName>
    </submittedName>
</protein>
<comment type="similarity">
    <text evidence="1">Belongs to the gamma-glutamyltransferase family.</text>
</comment>
<dbReference type="OrthoDB" id="9781342at2"/>
<dbReference type="PANTHER" id="PTHR43199:SF1">
    <property type="entry name" value="GLUTATHIONE HYDROLASE PROENZYME"/>
    <property type="match status" value="1"/>
</dbReference>
<dbReference type="InterPro" id="IPR043137">
    <property type="entry name" value="GGT_ssub_C"/>
</dbReference>
<dbReference type="RefSeq" id="WP_113944175.1">
    <property type="nucleotide sequence ID" value="NZ_JBHEEG010000004.1"/>
</dbReference>
<sequence>MQTSLSRTQVTRKNVIRTKGGVVAAQNSRAAQIGAAVLAAGGNAMDAATAVSFAIGVLEPWMSGPAGGGAMMVWDAASGKAHALTYAMRAPVELNPADYPLSGAGKNSDLFPWEAVVDDRNIMGATAVAVPGVVDGIGQAHARWGTMPWAELLAPAIKLAKEGLPVDWYAALVIAGATRELAKDPDAAALFLEDGQWPMINGWTSLSDKRVDMSGYAPSLTELAEQGYRTFYEGDLAQALVKDVRAKGGSLSMQDLRDYRATIADPLSFKRGDATFYVTPHLTAGPTMRQAFDALPEIGKGQPDAHAYTGYAKALRHAYQQRLENMGDDGEVPKAPGCTTHFSVVDRHGNMVSMTQTLLSLFGSKVVSPSTGFLLNNGIMWFDPVQGKPNSLQPGRQCLMNVCPALGEQGERRFAIGASGGRKIVSAVAQLSSFIVDSGMDIEGAFHQPRLDMSAADVIIADDSLPANTIAELNKVARTVTTRRTVWPFAFACPAGVMREGELNSGCTEIMSPWGDAVTEEDSHDFT</sequence>
<proteinExistence type="inferred from homology"/>
<dbReference type="Pfam" id="PF01019">
    <property type="entry name" value="G_glu_transpept"/>
    <property type="match status" value="2"/>
</dbReference>
<evidence type="ECO:0000256" key="1">
    <source>
        <dbReference type="ARBA" id="ARBA00009381"/>
    </source>
</evidence>
<comment type="caution">
    <text evidence="5">The sequence shown here is derived from an EMBL/GenBank/DDBJ whole genome shotgun (WGS) entry which is preliminary data.</text>
</comment>
<dbReference type="AlphaFoldDB" id="A0A366DZV6"/>
<dbReference type="Proteomes" id="UP000252893">
    <property type="component" value="Unassembled WGS sequence"/>
</dbReference>
<gene>
    <name evidence="5" type="ORF">DFR47_103204</name>
</gene>
<keyword evidence="4" id="KW-0865">Zymogen</keyword>
<evidence type="ECO:0000313" key="6">
    <source>
        <dbReference type="Proteomes" id="UP000252893"/>
    </source>
</evidence>